<dbReference type="Gene3D" id="3.30.70.330">
    <property type="match status" value="1"/>
</dbReference>
<keyword evidence="5" id="KW-0413">Isomerase</keyword>
<sequence length="123" mass="13571">MTDPSILNSKRVIYVGGLADEVTIPLLRACMIPFGPIHSIDMPMDYAKGTSKGFAFVEFEEAEDATEAIFNRNGANLMGRTLQVSMAQANQANKLTEPVWNSDEWFQKNQADQKEGEAGNNKS</sequence>
<dbReference type="PANTHER" id="PTHR48037">
    <property type="entry name" value="ATPASE E1"/>
    <property type="match status" value="1"/>
</dbReference>
<dbReference type="PROSITE" id="PS50102">
    <property type="entry name" value="RRM"/>
    <property type="match status" value="1"/>
</dbReference>
<keyword evidence="1 2" id="KW-0694">RNA-binding</keyword>
<dbReference type="Proteomes" id="UP001153069">
    <property type="component" value="Unassembled WGS sequence"/>
</dbReference>
<proteinExistence type="predicted"/>
<evidence type="ECO:0000313" key="6">
    <source>
        <dbReference type="Proteomes" id="UP001153069"/>
    </source>
</evidence>
<name>A0A9N8DA34_9STRA</name>
<protein>
    <submittedName>
        <fullName evidence="5">Trans isomerase E</fullName>
    </submittedName>
</protein>
<evidence type="ECO:0000313" key="5">
    <source>
        <dbReference type="EMBL" id="CAB9496981.1"/>
    </source>
</evidence>
<reference evidence="5" key="1">
    <citation type="submission" date="2020-06" db="EMBL/GenBank/DDBJ databases">
        <authorList>
            <consortium name="Plant Systems Biology data submission"/>
        </authorList>
    </citation>
    <scope>NUCLEOTIDE SEQUENCE</scope>
    <source>
        <strain evidence="5">D6</strain>
    </source>
</reference>
<dbReference type="OrthoDB" id="193499at2759"/>
<dbReference type="SUPFAM" id="SSF54928">
    <property type="entry name" value="RNA-binding domain, RBD"/>
    <property type="match status" value="1"/>
</dbReference>
<comment type="caution">
    <text evidence="5">The sequence shown here is derived from an EMBL/GenBank/DDBJ whole genome shotgun (WGS) entry which is preliminary data.</text>
</comment>
<gene>
    <name evidence="5" type="ORF">SEMRO_12_G009400.1</name>
</gene>
<dbReference type="AlphaFoldDB" id="A0A9N8DA34"/>
<dbReference type="InterPro" id="IPR035979">
    <property type="entry name" value="RBD_domain_sf"/>
</dbReference>
<feature type="domain" description="RRM" evidence="4">
    <location>
        <begin position="11"/>
        <end position="89"/>
    </location>
</feature>
<dbReference type="GO" id="GO:0003723">
    <property type="term" value="F:RNA binding"/>
    <property type="evidence" value="ECO:0007669"/>
    <property type="project" value="UniProtKB-UniRule"/>
</dbReference>
<dbReference type="EMBL" id="CAICTM010000012">
    <property type="protein sequence ID" value="CAB9496981.1"/>
    <property type="molecule type" value="Genomic_DNA"/>
</dbReference>
<dbReference type="SMART" id="SM00360">
    <property type="entry name" value="RRM"/>
    <property type="match status" value="1"/>
</dbReference>
<dbReference type="InterPro" id="IPR012677">
    <property type="entry name" value="Nucleotide-bd_a/b_plait_sf"/>
</dbReference>
<evidence type="ECO:0000256" key="1">
    <source>
        <dbReference type="ARBA" id="ARBA00022884"/>
    </source>
</evidence>
<dbReference type="Pfam" id="PF00076">
    <property type="entry name" value="RRM_1"/>
    <property type="match status" value="1"/>
</dbReference>
<dbReference type="PANTHER" id="PTHR48037:SF1">
    <property type="entry name" value="RRM DOMAIN-CONTAINING PROTEIN"/>
    <property type="match status" value="1"/>
</dbReference>
<dbReference type="InterPro" id="IPR034168">
    <property type="entry name" value="PPIE_RRM"/>
</dbReference>
<dbReference type="CDD" id="cd12347">
    <property type="entry name" value="RRM_PPIE"/>
    <property type="match status" value="1"/>
</dbReference>
<dbReference type="GO" id="GO:0016853">
    <property type="term" value="F:isomerase activity"/>
    <property type="evidence" value="ECO:0007669"/>
    <property type="project" value="UniProtKB-KW"/>
</dbReference>
<dbReference type="InterPro" id="IPR000504">
    <property type="entry name" value="RRM_dom"/>
</dbReference>
<feature type="region of interest" description="Disordered" evidence="3">
    <location>
        <begin position="98"/>
        <end position="123"/>
    </location>
</feature>
<organism evidence="5 6">
    <name type="scientific">Seminavis robusta</name>
    <dbReference type="NCBI Taxonomy" id="568900"/>
    <lineage>
        <taxon>Eukaryota</taxon>
        <taxon>Sar</taxon>
        <taxon>Stramenopiles</taxon>
        <taxon>Ochrophyta</taxon>
        <taxon>Bacillariophyta</taxon>
        <taxon>Bacillariophyceae</taxon>
        <taxon>Bacillariophycidae</taxon>
        <taxon>Naviculales</taxon>
        <taxon>Naviculaceae</taxon>
        <taxon>Seminavis</taxon>
    </lineage>
</organism>
<keyword evidence="6" id="KW-1185">Reference proteome</keyword>
<evidence type="ECO:0000256" key="3">
    <source>
        <dbReference type="SAM" id="MobiDB-lite"/>
    </source>
</evidence>
<accession>A0A9N8DA34</accession>
<evidence type="ECO:0000259" key="4">
    <source>
        <dbReference type="PROSITE" id="PS50102"/>
    </source>
</evidence>
<evidence type="ECO:0000256" key="2">
    <source>
        <dbReference type="PROSITE-ProRule" id="PRU00176"/>
    </source>
</evidence>